<evidence type="ECO:0000256" key="1">
    <source>
        <dbReference type="ARBA" id="ARBA00007689"/>
    </source>
</evidence>
<dbReference type="InterPro" id="IPR005545">
    <property type="entry name" value="YCII"/>
</dbReference>
<feature type="domain" description="YCII-related" evidence="2">
    <location>
        <begin position="1"/>
        <end position="114"/>
    </location>
</feature>
<dbReference type="PANTHER" id="PTHR35174:SF3">
    <property type="entry name" value="BLL7171 PROTEIN"/>
    <property type="match status" value="1"/>
</dbReference>
<dbReference type="Gene3D" id="3.30.70.1060">
    <property type="entry name" value="Dimeric alpha+beta barrel"/>
    <property type="match status" value="1"/>
</dbReference>
<accession>A0ABU8LWX5</accession>
<dbReference type="RefSeq" id="WP_337338828.1">
    <property type="nucleotide sequence ID" value="NZ_JBBDGL010000004.1"/>
</dbReference>
<dbReference type="Proteomes" id="UP001368654">
    <property type="component" value="Unassembled WGS sequence"/>
</dbReference>
<reference evidence="3 4" key="1">
    <citation type="submission" date="2024-02" db="EMBL/GenBank/DDBJ databases">
        <authorList>
            <person name="Saticioglu I.B."/>
        </authorList>
    </citation>
    <scope>NUCLEOTIDE SEQUENCE [LARGE SCALE GENOMIC DNA]</scope>
    <source>
        <strain evidence="3 4">Mu-86</strain>
    </source>
</reference>
<dbReference type="InterPro" id="IPR011008">
    <property type="entry name" value="Dimeric_a/b-barrel"/>
</dbReference>
<comment type="caution">
    <text evidence="3">The sequence shown here is derived from an EMBL/GenBank/DDBJ whole genome shotgun (WGS) entry which is preliminary data.</text>
</comment>
<evidence type="ECO:0000313" key="3">
    <source>
        <dbReference type="EMBL" id="MEJ1156398.1"/>
    </source>
</evidence>
<name>A0ABU8LWX5_9MICO</name>
<evidence type="ECO:0000313" key="4">
    <source>
        <dbReference type="Proteomes" id="UP001368654"/>
    </source>
</evidence>
<dbReference type="PANTHER" id="PTHR35174">
    <property type="entry name" value="BLL7171 PROTEIN-RELATED"/>
    <property type="match status" value="1"/>
</dbReference>
<proteinExistence type="inferred from homology"/>
<comment type="similarity">
    <text evidence="1">Belongs to the YciI family.</text>
</comment>
<evidence type="ECO:0000259" key="2">
    <source>
        <dbReference type="Pfam" id="PF03795"/>
    </source>
</evidence>
<dbReference type="EMBL" id="JBBDGL010000004">
    <property type="protein sequence ID" value="MEJ1156398.1"/>
    <property type="molecule type" value="Genomic_DNA"/>
</dbReference>
<protein>
    <submittedName>
        <fullName evidence="3">YciI family protein</fullName>
    </submittedName>
</protein>
<keyword evidence="4" id="KW-1185">Reference proteome</keyword>
<dbReference type="SUPFAM" id="SSF54909">
    <property type="entry name" value="Dimeric alpha+beta barrel"/>
    <property type="match status" value="1"/>
</dbReference>
<sequence length="120" mass="12799">MEYMILIHSDESYAMPEPGEQGFDEAMAAWMVFNQKLIDGGHWIAGANLEPTTTATTIHKVPGGAPTLTDGPYAETKEQLGGFYLVKAADLDEALALASSLPLPAASIEVRPVKVRPDAA</sequence>
<dbReference type="Pfam" id="PF03795">
    <property type="entry name" value="YCII"/>
    <property type="match status" value="1"/>
</dbReference>
<gene>
    <name evidence="3" type="ORF">WDU96_12385</name>
</gene>
<organism evidence="3 4">
    <name type="scientific">Microbacterium marmarense</name>
    <dbReference type="NCBI Taxonomy" id="3122051"/>
    <lineage>
        <taxon>Bacteria</taxon>
        <taxon>Bacillati</taxon>
        <taxon>Actinomycetota</taxon>
        <taxon>Actinomycetes</taxon>
        <taxon>Micrococcales</taxon>
        <taxon>Microbacteriaceae</taxon>
        <taxon>Microbacterium</taxon>
    </lineage>
</organism>